<dbReference type="GO" id="GO:0005509">
    <property type="term" value="F:calcium ion binding"/>
    <property type="evidence" value="ECO:0007669"/>
    <property type="project" value="InterPro"/>
</dbReference>
<keyword evidence="1" id="KW-0245">EGF-like domain</keyword>
<dbReference type="SMART" id="SM00179">
    <property type="entry name" value="EGF_CA"/>
    <property type="match status" value="1"/>
</dbReference>
<dbReference type="Gene3D" id="2.170.140.10">
    <property type="entry name" value="Chitin binding domain"/>
    <property type="match status" value="2"/>
</dbReference>
<dbReference type="SUPFAM" id="SSF57625">
    <property type="entry name" value="Invertebrate chitin-binding proteins"/>
    <property type="match status" value="2"/>
</dbReference>
<keyword evidence="3" id="KW-1015">Disulfide bond</keyword>
<dbReference type="SUPFAM" id="SSF57196">
    <property type="entry name" value="EGF/Laminin"/>
    <property type="match status" value="1"/>
</dbReference>
<evidence type="ECO:0000256" key="3">
    <source>
        <dbReference type="ARBA" id="ARBA00023157"/>
    </source>
</evidence>
<dbReference type="SMART" id="SM00494">
    <property type="entry name" value="ChtBD2"/>
    <property type="match status" value="2"/>
</dbReference>
<dbReference type="AlphaFoldDB" id="A0A0L8I0I7"/>
<feature type="domain" description="Chitin-binding type-2" evidence="4">
    <location>
        <begin position="125"/>
        <end position="177"/>
    </location>
</feature>
<dbReference type="EMBL" id="KQ416839">
    <property type="protein sequence ID" value="KOF94931.1"/>
    <property type="molecule type" value="Genomic_DNA"/>
</dbReference>
<gene>
    <name evidence="5" type="ORF">OCBIM_22000090mg</name>
</gene>
<evidence type="ECO:0000256" key="1">
    <source>
        <dbReference type="ARBA" id="ARBA00022536"/>
    </source>
</evidence>
<keyword evidence="2" id="KW-0677">Repeat</keyword>
<dbReference type="GO" id="GO:0005576">
    <property type="term" value="C:extracellular region"/>
    <property type="evidence" value="ECO:0007669"/>
    <property type="project" value="InterPro"/>
</dbReference>
<dbReference type="STRING" id="37653.A0A0L8I0I7"/>
<reference evidence="5" key="1">
    <citation type="submission" date="2015-07" db="EMBL/GenBank/DDBJ databases">
        <title>MeaNS - Measles Nucleotide Surveillance Program.</title>
        <authorList>
            <person name="Tran T."/>
            <person name="Druce J."/>
        </authorList>
    </citation>
    <scope>NUCLEOTIDE SEQUENCE</scope>
    <source>
        <strain evidence="5">UCB-OBI-ISO-001</strain>
        <tissue evidence="5">Gonad</tissue>
    </source>
</reference>
<evidence type="ECO:0000313" key="5">
    <source>
        <dbReference type="EMBL" id="KOF94931.1"/>
    </source>
</evidence>
<dbReference type="InterPro" id="IPR002557">
    <property type="entry name" value="Chitin-bd_dom"/>
</dbReference>
<dbReference type="OrthoDB" id="4405280at2759"/>
<feature type="non-terminal residue" evidence="5">
    <location>
        <position position="1"/>
    </location>
</feature>
<dbReference type="InterPro" id="IPR036508">
    <property type="entry name" value="Chitin-bd_dom_sf"/>
</dbReference>
<dbReference type="Pfam" id="PF01607">
    <property type="entry name" value="CBM_14"/>
    <property type="match status" value="2"/>
</dbReference>
<dbReference type="PROSITE" id="PS01186">
    <property type="entry name" value="EGF_2"/>
    <property type="match status" value="1"/>
</dbReference>
<dbReference type="SMART" id="SM00181">
    <property type="entry name" value="EGF"/>
    <property type="match status" value="1"/>
</dbReference>
<dbReference type="Gene3D" id="2.10.25.10">
    <property type="entry name" value="Laminin"/>
    <property type="match status" value="1"/>
</dbReference>
<proteinExistence type="predicted"/>
<dbReference type="Pfam" id="PF14670">
    <property type="entry name" value="FXa_inhibition"/>
    <property type="match status" value="1"/>
</dbReference>
<accession>A0A0L8I0I7</accession>
<protein>
    <recommendedName>
        <fullName evidence="4">Chitin-binding type-2 domain-containing protein</fullName>
    </recommendedName>
</protein>
<evidence type="ECO:0000259" key="4">
    <source>
        <dbReference type="PROSITE" id="PS50940"/>
    </source>
</evidence>
<dbReference type="InterPro" id="IPR000742">
    <property type="entry name" value="EGF"/>
</dbReference>
<dbReference type="InterPro" id="IPR001881">
    <property type="entry name" value="EGF-like_Ca-bd_dom"/>
</dbReference>
<name>A0A0L8I0I7_OCTBM</name>
<dbReference type="FunFam" id="2.10.25.10:FF:000240">
    <property type="entry name" value="Vitamin K-dependent protein S"/>
    <property type="match status" value="1"/>
</dbReference>
<dbReference type="PROSITE" id="PS50940">
    <property type="entry name" value="CHIT_BIND_II"/>
    <property type="match status" value="1"/>
</dbReference>
<organism evidence="5">
    <name type="scientific">Octopus bimaculoides</name>
    <name type="common">California two-spotted octopus</name>
    <dbReference type="NCBI Taxonomy" id="37653"/>
    <lineage>
        <taxon>Eukaryota</taxon>
        <taxon>Metazoa</taxon>
        <taxon>Spiralia</taxon>
        <taxon>Lophotrochozoa</taxon>
        <taxon>Mollusca</taxon>
        <taxon>Cephalopoda</taxon>
        <taxon>Coleoidea</taxon>
        <taxon>Octopodiformes</taxon>
        <taxon>Octopoda</taxon>
        <taxon>Incirrata</taxon>
        <taxon>Octopodidae</taxon>
        <taxon>Octopus</taxon>
    </lineage>
</organism>
<dbReference type="GO" id="GO:0008061">
    <property type="term" value="F:chitin binding"/>
    <property type="evidence" value="ECO:0007669"/>
    <property type="project" value="InterPro"/>
</dbReference>
<evidence type="ECO:0000256" key="2">
    <source>
        <dbReference type="ARBA" id="ARBA00022737"/>
    </source>
</evidence>
<sequence>IDECAQNNGGCNHICVNSPGSFECVCYKGFILENKTHCDDNNYCKWTNSFPGCVSCTSGTFARNPLKMSEFYQCVHGKMLIRKCPIGTIWNQKNFTCNTQKPSDGLASNHGVDVKKRNFCIFPSTENCVACEDGFYEDKDDCGKFYLCNFGGLIRMDCQKGWYWSIRTESCVQGRNC</sequence>